<reference evidence="4" key="2">
    <citation type="submission" date="2023-06" db="EMBL/GenBank/DDBJ databases">
        <title>Genome assembly of Pristionchus species.</title>
        <authorList>
            <person name="Yoshida K."/>
            <person name="Sommer R.J."/>
        </authorList>
    </citation>
    <scope>NUCLEOTIDE SEQUENCE</scope>
    <source>
        <strain evidence="4 5">RS5460</strain>
    </source>
</reference>
<feature type="non-terminal residue" evidence="4">
    <location>
        <position position="71"/>
    </location>
</feature>
<evidence type="ECO:0000313" key="3">
    <source>
        <dbReference type="EMBL" id="GMR30583.1"/>
    </source>
</evidence>
<dbReference type="EMBL" id="BTRK01000001">
    <property type="protein sequence ID" value="GMR30584.1"/>
    <property type="molecule type" value="Genomic_DNA"/>
</dbReference>
<evidence type="ECO:0000313" key="4">
    <source>
        <dbReference type="EMBL" id="GMR30584.1"/>
    </source>
</evidence>
<name>A0AAN4YZC6_9BILA</name>
<proteinExistence type="predicted"/>
<feature type="non-terminal residue" evidence="4">
    <location>
        <position position="1"/>
    </location>
</feature>
<organism evidence="4 5">
    <name type="scientific">Pristionchus mayeri</name>
    <dbReference type="NCBI Taxonomy" id="1317129"/>
    <lineage>
        <taxon>Eukaryota</taxon>
        <taxon>Metazoa</taxon>
        <taxon>Ecdysozoa</taxon>
        <taxon>Nematoda</taxon>
        <taxon>Chromadorea</taxon>
        <taxon>Rhabditida</taxon>
        <taxon>Rhabditina</taxon>
        <taxon>Diplogasteromorpha</taxon>
        <taxon>Diplogasteroidea</taxon>
        <taxon>Neodiplogasteridae</taxon>
        <taxon>Pristionchus</taxon>
    </lineage>
</organism>
<accession>A0AAN4YZC6</accession>
<dbReference type="PANTHER" id="PTHR46706">
    <property type="entry name" value="PROTEIN QUA-1-RELATED"/>
    <property type="match status" value="1"/>
</dbReference>
<evidence type="ECO:0000256" key="1">
    <source>
        <dbReference type="ARBA" id="ARBA00022473"/>
    </source>
</evidence>
<dbReference type="SUPFAM" id="SSF51294">
    <property type="entry name" value="Hedgehog/intein (Hint) domain"/>
    <property type="match status" value="1"/>
</dbReference>
<sequence length="71" mass="7940">LTDKHYIFKGDCSHVNDTHVPYALLQRVAVAADGVRVGDCLFTLGTDRVMREVHVVRKGRHSQTGIYSPMT</sequence>
<dbReference type="InterPro" id="IPR052140">
    <property type="entry name" value="Dev_Signal_Hedgehog-like"/>
</dbReference>
<feature type="domain" description="Hedgehog protein Hint" evidence="2">
    <location>
        <begin position="1"/>
        <end position="71"/>
    </location>
</feature>
<dbReference type="InterPro" id="IPR036844">
    <property type="entry name" value="Hint_dom_sf"/>
</dbReference>
<dbReference type="Pfam" id="PF01079">
    <property type="entry name" value="Hint"/>
    <property type="match status" value="1"/>
</dbReference>
<gene>
    <name evidence="3" type="ORF">PMAYCL1PPCAC_00778</name>
    <name evidence="4" type="ORF">PMAYCL1PPCAC_00779</name>
</gene>
<dbReference type="PANTHER" id="PTHR46706:SF12">
    <property type="entry name" value="PROTEIN QUA-1-RELATED"/>
    <property type="match status" value="1"/>
</dbReference>
<dbReference type="Proteomes" id="UP001328107">
    <property type="component" value="Unassembled WGS sequence"/>
</dbReference>
<evidence type="ECO:0000313" key="5">
    <source>
        <dbReference type="Proteomes" id="UP001328107"/>
    </source>
</evidence>
<dbReference type="InterPro" id="IPR001767">
    <property type="entry name" value="Hedgehog_Hint"/>
</dbReference>
<dbReference type="GO" id="GO:0016540">
    <property type="term" value="P:protein autoprocessing"/>
    <property type="evidence" value="ECO:0007669"/>
    <property type="project" value="InterPro"/>
</dbReference>
<comment type="caution">
    <text evidence="4">The sequence shown here is derived from an EMBL/GenBank/DDBJ whole genome shotgun (WGS) entry which is preliminary data.</text>
</comment>
<evidence type="ECO:0000259" key="2">
    <source>
        <dbReference type="Pfam" id="PF01079"/>
    </source>
</evidence>
<dbReference type="EMBL" id="BTRK01000001">
    <property type="protein sequence ID" value="GMR30583.1"/>
    <property type="molecule type" value="Genomic_DNA"/>
</dbReference>
<protein>
    <recommendedName>
        <fullName evidence="2">Hedgehog protein Hint domain-containing protein</fullName>
    </recommendedName>
</protein>
<dbReference type="AlphaFoldDB" id="A0AAN4YZC6"/>
<dbReference type="Gene3D" id="2.170.16.10">
    <property type="entry name" value="Hedgehog/Intein (Hint) domain"/>
    <property type="match status" value="1"/>
</dbReference>
<keyword evidence="1" id="KW-0217">Developmental protein</keyword>
<reference evidence="5" key="1">
    <citation type="submission" date="2022-10" db="EMBL/GenBank/DDBJ databases">
        <title>Genome assembly of Pristionchus species.</title>
        <authorList>
            <person name="Yoshida K."/>
            <person name="Sommer R.J."/>
        </authorList>
    </citation>
    <scope>NUCLEOTIDE SEQUENCE [LARGE SCALE GENOMIC DNA]</scope>
    <source>
        <strain evidence="5">RS5460</strain>
    </source>
</reference>
<keyword evidence="5" id="KW-1185">Reference proteome</keyword>